<feature type="domain" description="CAAX prenyl protease 2/Lysostaphin resistance protein A-like" evidence="12">
    <location>
        <begin position="127"/>
        <end position="237"/>
    </location>
</feature>
<accession>A0A9P0VY13</accession>
<comment type="subcellular location">
    <subcellularLocation>
        <location evidence="1">Endoplasmic reticulum membrane</location>
        <topology evidence="1">Multi-pass membrane protein</topology>
    </subcellularLocation>
</comment>
<evidence type="ECO:0000313" key="13">
    <source>
        <dbReference type="EMBL" id="CAH2353167.1"/>
    </source>
</evidence>
<keyword evidence="4 11" id="KW-0812">Transmembrane</keyword>
<evidence type="ECO:0000256" key="2">
    <source>
        <dbReference type="ARBA" id="ARBA00006897"/>
    </source>
</evidence>
<feature type="transmembrane region" description="Helical" evidence="11">
    <location>
        <begin position="45"/>
        <end position="67"/>
    </location>
</feature>
<dbReference type="OrthoDB" id="271604at2759"/>
<dbReference type="EMBL" id="CAKXYY010000009">
    <property type="protein sequence ID" value="CAH2353167.1"/>
    <property type="molecule type" value="Genomic_DNA"/>
</dbReference>
<evidence type="ECO:0000256" key="11">
    <source>
        <dbReference type="SAM" id="Phobius"/>
    </source>
</evidence>
<keyword evidence="8 11" id="KW-0472">Membrane</keyword>
<evidence type="ECO:0000256" key="9">
    <source>
        <dbReference type="ARBA" id="ARBA00047280"/>
    </source>
</evidence>
<comment type="catalytic activity">
    <reaction evidence="9">
        <text>Hydrolyzes the peptide bond -P2-(S-farnesyl or geranylgeranyl)C-P1'-P2'-P3'-COOH where P1' and P2' are amino acids with aliphatic sidechains and P3' is any C-terminal residue.</text>
        <dbReference type="EC" id="3.4.26.1"/>
    </reaction>
</comment>
<keyword evidence="6" id="KW-0256">Endoplasmic reticulum</keyword>
<feature type="transmembrane region" description="Helical" evidence="11">
    <location>
        <begin position="193"/>
        <end position="218"/>
    </location>
</feature>
<dbReference type="EC" id="3.4.26.1" evidence="10"/>
<dbReference type="InterPro" id="IPR003675">
    <property type="entry name" value="Rce1/LyrA-like_dom"/>
</dbReference>
<dbReference type="PANTHER" id="PTHR13046">
    <property type="entry name" value="PROTEASE U48 CAAX PRENYL PROTEASE RCE1"/>
    <property type="match status" value="1"/>
</dbReference>
<dbReference type="Pfam" id="PF02517">
    <property type="entry name" value="Rce1-like"/>
    <property type="match status" value="1"/>
</dbReference>
<evidence type="ECO:0000256" key="3">
    <source>
        <dbReference type="ARBA" id="ARBA00022670"/>
    </source>
</evidence>
<keyword evidence="7 11" id="KW-1133">Transmembrane helix</keyword>
<keyword evidence="5" id="KW-0378">Hydrolase</keyword>
<reference evidence="13" key="1">
    <citation type="submission" date="2022-03" db="EMBL/GenBank/DDBJ databases">
        <authorList>
            <person name="Legras J.-L."/>
            <person name="Devillers H."/>
            <person name="Grondin C."/>
        </authorList>
    </citation>
    <scope>NUCLEOTIDE SEQUENCE</scope>
    <source>
        <strain evidence="13">CLIB 1423</strain>
    </source>
</reference>
<evidence type="ECO:0000313" key="14">
    <source>
        <dbReference type="Proteomes" id="UP000837801"/>
    </source>
</evidence>
<dbReference type="GO" id="GO:0005789">
    <property type="term" value="C:endoplasmic reticulum membrane"/>
    <property type="evidence" value="ECO:0007669"/>
    <property type="project" value="UniProtKB-SubCell"/>
</dbReference>
<comment type="caution">
    <text evidence="13">The sequence shown here is derived from an EMBL/GenBank/DDBJ whole genome shotgun (WGS) entry which is preliminary data.</text>
</comment>
<comment type="similarity">
    <text evidence="2">Belongs to the peptidase U48 family.</text>
</comment>
<evidence type="ECO:0000256" key="10">
    <source>
        <dbReference type="ARBA" id="ARBA00049729"/>
    </source>
</evidence>
<keyword evidence="3 13" id="KW-0645">Protease</keyword>
<dbReference type="GO" id="GO:0071586">
    <property type="term" value="P:CAAX-box protein processing"/>
    <property type="evidence" value="ECO:0007669"/>
    <property type="project" value="InterPro"/>
</dbReference>
<feature type="transmembrane region" description="Helical" evidence="11">
    <location>
        <begin position="88"/>
        <end position="106"/>
    </location>
</feature>
<gene>
    <name evidence="13" type="ORF">CLIB1423_09S04302</name>
</gene>
<name>A0A9P0VY13_9ASCO</name>
<protein>
    <recommendedName>
        <fullName evidence="10">intramembrane prenyl-peptidase Rce1</fullName>
        <ecNumber evidence="10">3.4.26.1</ecNumber>
    </recommendedName>
</protein>
<evidence type="ECO:0000256" key="5">
    <source>
        <dbReference type="ARBA" id="ARBA00022801"/>
    </source>
</evidence>
<dbReference type="InterPro" id="IPR039731">
    <property type="entry name" value="Rce1"/>
</dbReference>
<evidence type="ECO:0000259" key="12">
    <source>
        <dbReference type="Pfam" id="PF02517"/>
    </source>
</evidence>
<sequence>MYSILTAFVISVAIAISYVFVIFWGQNIKQDRNDPQVIRGRIFRVTTLCVVLTAMLPILIQCFLNPYPTLLKSYQQLKIFQLPNSKDLQSILLMCILYTGPIWNYFHSINYDLAGWVQECKEELTSIQGIRDLVFAPISEEVVYRSLILLVYQPLLQSGDLSTRSFITYTPLLFGIAHFNHGYVLYKVRKIDLAMVLFNGMVQFTYTSIFGMLANYLLLRNDSIYGSILVHSMCNLMGFPELVPEMSELIYYPLLIVGPIAFYYYL</sequence>
<organism evidence="13 14">
    <name type="scientific">[Candida] railenensis</name>
    <dbReference type="NCBI Taxonomy" id="45579"/>
    <lineage>
        <taxon>Eukaryota</taxon>
        <taxon>Fungi</taxon>
        <taxon>Dikarya</taxon>
        <taxon>Ascomycota</taxon>
        <taxon>Saccharomycotina</taxon>
        <taxon>Pichiomycetes</taxon>
        <taxon>Debaryomycetaceae</taxon>
        <taxon>Kurtzmaniella</taxon>
    </lineage>
</organism>
<dbReference type="PANTHER" id="PTHR13046:SF0">
    <property type="entry name" value="CAAX PRENYL PROTEASE 2"/>
    <property type="match status" value="1"/>
</dbReference>
<evidence type="ECO:0000256" key="4">
    <source>
        <dbReference type="ARBA" id="ARBA00022692"/>
    </source>
</evidence>
<evidence type="ECO:0000256" key="6">
    <source>
        <dbReference type="ARBA" id="ARBA00022824"/>
    </source>
</evidence>
<feature type="transmembrane region" description="Helical" evidence="11">
    <location>
        <begin position="249"/>
        <end position="265"/>
    </location>
</feature>
<dbReference type="Proteomes" id="UP000837801">
    <property type="component" value="Unassembled WGS sequence"/>
</dbReference>
<evidence type="ECO:0000256" key="7">
    <source>
        <dbReference type="ARBA" id="ARBA00022989"/>
    </source>
</evidence>
<dbReference type="GO" id="GO:0004222">
    <property type="term" value="F:metalloendopeptidase activity"/>
    <property type="evidence" value="ECO:0007669"/>
    <property type="project" value="InterPro"/>
</dbReference>
<feature type="transmembrane region" description="Helical" evidence="11">
    <location>
        <begin position="7"/>
        <end position="25"/>
    </location>
</feature>
<proteinExistence type="inferred from homology"/>
<evidence type="ECO:0000256" key="8">
    <source>
        <dbReference type="ARBA" id="ARBA00023136"/>
    </source>
</evidence>
<dbReference type="AlphaFoldDB" id="A0A9P0VY13"/>
<keyword evidence="14" id="KW-1185">Reference proteome</keyword>
<evidence type="ECO:0000256" key="1">
    <source>
        <dbReference type="ARBA" id="ARBA00004477"/>
    </source>
</evidence>